<accession>A0ACB5SK39</accession>
<organism evidence="1 2">
    <name type="scientific">Neofusicoccum parvum</name>
    <dbReference type="NCBI Taxonomy" id="310453"/>
    <lineage>
        <taxon>Eukaryota</taxon>
        <taxon>Fungi</taxon>
        <taxon>Dikarya</taxon>
        <taxon>Ascomycota</taxon>
        <taxon>Pezizomycotina</taxon>
        <taxon>Dothideomycetes</taxon>
        <taxon>Dothideomycetes incertae sedis</taxon>
        <taxon>Botryosphaeriales</taxon>
        <taxon>Botryosphaeriaceae</taxon>
        <taxon>Neofusicoccum</taxon>
    </lineage>
</organism>
<comment type="caution">
    <text evidence="1">The sequence shown here is derived from an EMBL/GenBank/DDBJ whole genome shotgun (WGS) entry which is preliminary data.</text>
</comment>
<name>A0ACB5SK39_9PEZI</name>
<evidence type="ECO:0000313" key="2">
    <source>
        <dbReference type="Proteomes" id="UP001165186"/>
    </source>
</evidence>
<reference evidence="1" key="1">
    <citation type="submission" date="2024-09" db="EMBL/GenBank/DDBJ databases">
        <title>Draft Genome Sequences of Neofusicoccum parvum.</title>
        <authorList>
            <person name="Ashida A."/>
            <person name="Camagna M."/>
            <person name="Tanaka A."/>
            <person name="Takemoto D."/>
        </authorList>
    </citation>
    <scope>NUCLEOTIDE SEQUENCE</scope>
    <source>
        <strain evidence="1">PPO83</strain>
    </source>
</reference>
<keyword evidence="2" id="KW-1185">Reference proteome</keyword>
<evidence type="ECO:0000313" key="1">
    <source>
        <dbReference type="EMBL" id="GME44685.1"/>
    </source>
</evidence>
<gene>
    <name evidence="1" type="primary">g8960</name>
    <name evidence="1" type="ORF">NpPPO83_00008960</name>
</gene>
<dbReference type="Proteomes" id="UP001165186">
    <property type="component" value="Unassembled WGS sequence"/>
</dbReference>
<sequence>MGAEPYNRGRVLRRAKAFTYIFLLICIFLTLLSLDNGILTLGPATKMYVQSAASPRTQNAPAAKPNTPKPSPAAAPPALDPASVLIMVKTGATALWQRLPIHLSTTLSDGTRTPNIAIYSDAATAIAGRPIVDVLANASSALRASPDFRTWHAVRAAARDNRYLDQQGDEAVYVPGAWRLDKYKFVPMVAHAARNFPGKAWYVFMEDDTFYFWDSLYAWLATFDADEPVFVGGPASRLGEDFAHGGSGFALSRGAVERVFGTGSGAADAGALAGWDEYSMEQCCGDQILAHVLASKGVKRRKDFDGTGLMPLQGLPLWQMGFGGWNWCSPLFTVHKVHGEDVSTLWAWEREFKTKKGGSVRYKDVFTDLVEPKLTAVEDEWDNLAEEKHYSSSMEEGNGEKLTEKERSAKPWFNKAMCEKACQGWDRCLQWRYADDHCYHSSVVIRGRRVDSGIKMTSGWMLKRIKQMKEKQCDVLPWQEL</sequence>
<proteinExistence type="predicted"/>
<dbReference type="EMBL" id="BSXG01000115">
    <property type="protein sequence ID" value="GME44685.1"/>
    <property type="molecule type" value="Genomic_DNA"/>
</dbReference>
<protein>
    <submittedName>
        <fullName evidence="1">Glycosyltransferase family 31 protein</fullName>
    </submittedName>
</protein>